<feature type="repeat" description="ANK" evidence="3">
    <location>
        <begin position="176"/>
        <end position="208"/>
    </location>
</feature>
<accession>A0AAV2HGJ1</accession>
<keyword evidence="2 3" id="KW-0040">ANK repeat</keyword>
<dbReference type="Pfam" id="PF07525">
    <property type="entry name" value="SOCS_box"/>
    <property type="match status" value="1"/>
</dbReference>
<feature type="repeat" description="ANK" evidence="3">
    <location>
        <begin position="352"/>
        <end position="384"/>
    </location>
</feature>
<protein>
    <recommendedName>
        <fullName evidence="4">SOCS box domain-containing protein</fullName>
    </recommendedName>
</protein>
<feature type="repeat" description="ANK" evidence="3">
    <location>
        <begin position="242"/>
        <end position="274"/>
    </location>
</feature>
<comment type="caution">
    <text evidence="5">The sequence shown here is derived from an EMBL/GenBank/DDBJ whole genome shotgun (WGS) entry which is preliminary data.</text>
</comment>
<dbReference type="Pfam" id="PF12796">
    <property type="entry name" value="Ank_2"/>
    <property type="match status" value="4"/>
</dbReference>
<dbReference type="Pfam" id="PF00023">
    <property type="entry name" value="Ank"/>
    <property type="match status" value="1"/>
</dbReference>
<feature type="repeat" description="ANK" evidence="3">
    <location>
        <begin position="77"/>
        <end position="109"/>
    </location>
</feature>
<feature type="repeat" description="ANK" evidence="3">
    <location>
        <begin position="486"/>
        <end position="518"/>
    </location>
</feature>
<reference evidence="5 6" key="1">
    <citation type="submission" date="2024-04" db="EMBL/GenBank/DDBJ databases">
        <authorList>
            <consortium name="Genoscope - CEA"/>
            <person name="William W."/>
        </authorList>
    </citation>
    <scope>NUCLEOTIDE SEQUENCE [LARGE SCALE GENOMIC DNA]</scope>
</reference>
<dbReference type="InterPro" id="IPR002110">
    <property type="entry name" value="Ankyrin_rpt"/>
</dbReference>
<evidence type="ECO:0000256" key="2">
    <source>
        <dbReference type="ARBA" id="ARBA00023043"/>
    </source>
</evidence>
<dbReference type="PROSITE" id="PS50088">
    <property type="entry name" value="ANK_REPEAT"/>
    <property type="match status" value="11"/>
</dbReference>
<dbReference type="SUPFAM" id="SSF48403">
    <property type="entry name" value="Ankyrin repeat"/>
    <property type="match status" value="2"/>
</dbReference>
<evidence type="ECO:0000259" key="4">
    <source>
        <dbReference type="SMART" id="SM00969"/>
    </source>
</evidence>
<feature type="repeat" description="ANK" evidence="3">
    <location>
        <begin position="209"/>
        <end position="241"/>
    </location>
</feature>
<feature type="domain" description="SOCS box" evidence="4">
    <location>
        <begin position="641"/>
        <end position="680"/>
    </location>
</feature>
<evidence type="ECO:0000256" key="3">
    <source>
        <dbReference type="PROSITE-ProRule" id="PRU00023"/>
    </source>
</evidence>
<dbReference type="AlphaFoldDB" id="A0AAV2HGJ1"/>
<dbReference type="Gene3D" id="1.25.40.20">
    <property type="entry name" value="Ankyrin repeat-containing domain"/>
    <property type="match status" value="5"/>
</dbReference>
<dbReference type="PANTHER" id="PTHR24178">
    <property type="entry name" value="MOLTING PROTEIN MLT-4"/>
    <property type="match status" value="1"/>
</dbReference>
<feature type="repeat" description="ANK" evidence="3">
    <location>
        <begin position="44"/>
        <end position="76"/>
    </location>
</feature>
<name>A0AAV2HGJ1_LYMST</name>
<dbReference type="SMART" id="SM00969">
    <property type="entry name" value="SOCS_box"/>
    <property type="match status" value="1"/>
</dbReference>
<dbReference type="EMBL" id="CAXITT010000093">
    <property type="protein sequence ID" value="CAL1531594.1"/>
    <property type="molecule type" value="Genomic_DNA"/>
</dbReference>
<dbReference type="PANTHER" id="PTHR24178:SF9">
    <property type="entry name" value="ANK_REP_REGION DOMAIN-CONTAINING PROTEIN"/>
    <property type="match status" value="1"/>
</dbReference>
<evidence type="ECO:0000313" key="6">
    <source>
        <dbReference type="Proteomes" id="UP001497497"/>
    </source>
</evidence>
<dbReference type="Proteomes" id="UP001497497">
    <property type="component" value="Unassembled WGS sequence"/>
</dbReference>
<feature type="repeat" description="ANK" evidence="3">
    <location>
        <begin position="519"/>
        <end position="551"/>
    </location>
</feature>
<feature type="repeat" description="ANK" evidence="3">
    <location>
        <begin position="319"/>
        <end position="351"/>
    </location>
</feature>
<dbReference type="CDD" id="cd03587">
    <property type="entry name" value="SOCS"/>
    <property type="match status" value="1"/>
</dbReference>
<keyword evidence="6" id="KW-1185">Reference proteome</keyword>
<feature type="repeat" description="ANK" evidence="3">
    <location>
        <begin position="143"/>
        <end position="175"/>
    </location>
</feature>
<dbReference type="InterPro" id="IPR001496">
    <property type="entry name" value="SOCS_box"/>
</dbReference>
<organism evidence="5 6">
    <name type="scientific">Lymnaea stagnalis</name>
    <name type="common">Great pond snail</name>
    <name type="synonym">Helix stagnalis</name>
    <dbReference type="NCBI Taxonomy" id="6523"/>
    <lineage>
        <taxon>Eukaryota</taxon>
        <taxon>Metazoa</taxon>
        <taxon>Spiralia</taxon>
        <taxon>Lophotrochozoa</taxon>
        <taxon>Mollusca</taxon>
        <taxon>Gastropoda</taxon>
        <taxon>Heterobranchia</taxon>
        <taxon>Euthyneura</taxon>
        <taxon>Panpulmonata</taxon>
        <taxon>Hygrophila</taxon>
        <taxon>Lymnaeoidea</taxon>
        <taxon>Lymnaeidae</taxon>
        <taxon>Lymnaea</taxon>
    </lineage>
</organism>
<evidence type="ECO:0000256" key="1">
    <source>
        <dbReference type="ARBA" id="ARBA00022737"/>
    </source>
</evidence>
<dbReference type="Gene3D" id="1.10.750.20">
    <property type="entry name" value="SOCS box"/>
    <property type="match status" value="1"/>
</dbReference>
<dbReference type="SMART" id="SM00248">
    <property type="entry name" value="ANK"/>
    <property type="match status" value="16"/>
</dbReference>
<gene>
    <name evidence="5" type="ORF">GSLYS_00005689001</name>
</gene>
<keyword evidence="1" id="KW-0677">Repeat</keyword>
<dbReference type="InterPro" id="IPR036770">
    <property type="entry name" value="Ankyrin_rpt-contain_sf"/>
</dbReference>
<feature type="repeat" description="ANK" evidence="3">
    <location>
        <begin position="420"/>
        <end position="452"/>
    </location>
</feature>
<sequence>MTSGFEKREKRRNIRQLQHAISEKDVVTVKDILNTEFEVDFQYNSQTSLQLAVCQGSAEICSLLVAKGANVNQADADGNSLLNMSCWRGYVDVAQLLIENGANVDSQNESGNSSLNVCAYKGFSEIAEILISAKCSLNLANSRGHTPLYCVSQAGNATMVKQLLKAGADPDWGDYVLKTPLMAAAEAGHLDVVNALLEGGADVNRQSRTGRTAAYEAASSGHNNILLSLVKYKANLNLSTTKGITPLLEAISSNHTGAAKIIIQSGCDVNQADRLHWAPIHAVIRQVSNMFDPGDNEEMRNLVGELVAAGADVNKYDGEHWTPLYQAASAGDLDLCKFLHEKGAAIDKVTLKGGSILHAAVYGGNWDIVKLCLDAGCKVNAVDDYGQHALLAALSSRCDIKIIELLLESGSDVNIGHKVTKQTALHEAVCQHYISAAHMLIDKGSSLSATNSERKSPLYLACWRGLTETVAYMLGKKGCSTTSAFVSALPIHAAASQSRASTIKILSDHGCNLNQMNEKGETPVMAALAEDNFSAVRALLQCGCDLEAHNKVRLPQLCCLVHEDPHPHLALEPLFLSMTHKNLDMMKMLLQCYRQVQKHIPCKVIHLLVVLLKRTQGINTHYTPKQKQDIFDLFAMNTCTPFTLSDACRRCIRAQLGSPIQYKVTQLPVAEKVKKYILMESEFEGWVELEQDMPGSSGFSDIFIRREPV</sequence>
<dbReference type="PROSITE" id="PS50297">
    <property type="entry name" value="ANK_REP_REGION"/>
    <property type="match status" value="8"/>
</dbReference>
<evidence type="ECO:0000313" key="5">
    <source>
        <dbReference type="EMBL" id="CAL1531594.1"/>
    </source>
</evidence>
<proteinExistence type="predicted"/>